<evidence type="ECO:0000256" key="2">
    <source>
        <dbReference type="ARBA" id="ARBA00022475"/>
    </source>
</evidence>
<feature type="transmembrane region" description="Helical" evidence="10">
    <location>
        <begin position="74"/>
        <end position="94"/>
    </location>
</feature>
<evidence type="ECO:0000256" key="8">
    <source>
        <dbReference type="ARBA" id="ARBA00022989"/>
    </source>
</evidence>
<evidence type="ECO:0000313" key="13">
    <source>
        <dbReference type="EMBL" id="AEB15377.1"/>
    </source>
</evidence>
<dbReference type="EMBL" id="CP002631">
    <property type="protein sequence ID" value="AEB15377.1"/>
    <property type="molecule type" value="Genomic_DNA"/>
</dbReference>
<gene>
    <name evidence="10" type="primary">lspA</name>
    <name evidence="13" type="ordered locus">Tresu_2515</name>
</gene>
<evidence type="ECO:0000256" key="10">
    <source>
        <dbReference type="HAMAP-Rule" id="MF_00161"/>
    </source>
</evidence>
<keyword evidence="6 10" id="KW-0064">Aspartyl protease</keyword>
<evidence type="ECO:0000256" key="4">
    <source>
        <dbReference type="ARBA" id="ARBA00022670"/>
    </source>
</evidence>
<evidence type="ECO:0000256" key="11">
    <source>
        <dbReference type="RuleBase" id="RU000594"/>
    </source>
</evidence>
<evidence type="ECO:0000313" key="14">
    <source>
        <dbReference type="Proteomes" id="UP000006852"/>
    </source>
</evidence>
<feature type="active site" evidence="10">
    <location>
        <position position="153"/>
    </location>
</feature>
<reference evidence="13 14" key="1">
    <citation type="journal article" date="2011" name="Stand. Genomic Sci.">
        <title>Complete genome sequence of Treponema succinifaciens type strain (6091).</title>
        <authorList>
            <person name="Han C."/>
            <person name="Gronow S."/>
            <person name="Teshima H."/>
            <person name="Lapidus A."/>
            <person name="Nolan M."/>
            <person name="Lucas S."/>
            <person name="Hammon N."/>
            <person name="Deshpande S."/>
            <person name="Cheng J.F."/>
            <person name="Zeytun A."/>
            <person name="Tapia R."/>
            <person name="Goodwin L."/>
            <person name="Pitluck S."/>
            <person name="Liolios K."/>
            <person name="Pagani I."/>
            <person name="Ivanova N."/>
            <person name="Mavromatis K."/>
            <person name="Mikhailova N."/>
            <person name="Huntemann M."/>
            <person name="Pati A."/>
            <person name="Chen A."/>
            <person name="Palaniappan K."/>
            <person name="Land M."/>
            <person name="Hauser L."/>
            <person name="Brambilla E.M."/>
            <person name="Rohde M."/>
            <person name="Goker M."/>
            <person name="Woyke T."/>
            <person name="Bristow J."/>
            <person name="Eisen J.A."/>
            <person name="Markowitz V."/>
            <person name="Hugenholtz P."/>
            <person name="Kyrpides N.C."/>
            <person name="Klenk H.P."/>
            <person name="Detter J.C."/>
        </authorList>
    </citation>
    <scope>NUCLEOTIDE SEQUENCE [LARGE SCALE GENOMIC DNA]</scope>
    <source>
        <strain evidence="14">ATCC 33096 / DSM 2489 / 6091</strain>
    </source>
</reference>
<dbReference type="GO" id="GO:0004190">
    <property type="term" value="F:aspartic-type endopeptidase activity"/>
    <property type="evidence" value="ECO:0007669"/>
    <property type="project" value="UniProtKB-UniRule"/>
</dbReference>
<protein>
    <recommendedName>
        <fullName evidence="10">Lipoprotein signal peptidase</fullName>
        <ecNumber evidence="10">3.4.23.36</ecNumber>
    </recommendedName>
    <alternativeName>
        <fullName evidence="10">Prolipoprotein signal peptidase</fullName>
    </alternativeName>
    <alternativeName>
        <fullName evidence="10">Signal peptidase II</fullName>
        <shortName evidence="10">SPase II</shortName>
    </alternativeName>
</protein>
<evidence type="ECO:0000256" key="9">
    <source>
        <dbReference type="ARBA" id="ARBA00023136"/>
    </source>
</evidence>
<dbReference type="GeneID" id="302999626"/>
<dbReference type="UniPathway" id="UPA00665"/>
<dbReference type="Proteomes" id="UP000006852">
    <property type="component" value="Chromosome"/>
</dbReference>
<keyword evidence="4 10" id="KW-0645">Protease</keyword>
<dbReference type="InterPro" id="IPR001872">
    <property type="entry name" value="Peptidase_A8"/>
</dbReference>
<keyword evidence="13" id="KW-0449">Lipoprotein</keyword>
<evidence type="ECO:0000256" key="3">
    <source>
        <dbReference type="ARBA" id="ARBA00022519"/>
    </source>
</evidence>
<dbReference type="HOGENOM" id="CLU_083252_3_1_12"/>
<proteinExistence type="inferred from homology"/>
<dbReference type="eggNOG" id="COG0597">
    <property type="taxonomic scope" value="Bacteria"/>
</dbReference>
<dbReference type="STRING" id="869209.Tresu_2515"/>
<dbReference type="EC" id="3.4.23.36" evidence="10"/>
<keyword evidence="9 10" id="KW-0472">Membrane</keyword>
<comment type="catalytic activity">
    <reaction evidence="10 11">
        <text>Release of signal peptides from bacterial membrane prolipoproteins. Hydrolyzes -Xaa-Yaa-Zaa-|-(S,diacylglyceryl)Cys-, in which Xaa is hydrophobic (preferably Leu), and Yaa (Ala or Ser) and Zaa (Gly or Ala) have small, neutral side chains.</text>
        <dbReference type="EC" id="3.4.23.36"/>
    </reaction>
</comment>
<dbReference type="GO" id="GO:0005886">
    <property type="term" value="C:plasma membrane"/>
    <property type="evidence" value="ECO:0007669"/>
    <property type="project" value="UniProtKB-SubCell"/>
</dbReference>
<comment type="function">
    <text evidence="10 11">This protein specifically catalyzes the removal of signal peptides from prolipoproteins.</text>
</comment>
<feature type="transmembrane region" description="Helical" evidence="10">
    <location>
        <begin position="106"/>
        <end position="124"/>
    </location>
</feature>
<dbReference type="KEGG" id="tsu:Tresu_2515"/>
<evidence type="ECO:0000256" key="12">
    <source>
        <dbReference type="RuleBase" id="RU004181"/>
    </source>
</evidence>
<dbReference type="GO" id="GO:0006508">
    <property type="term" value="P:proteolysis"/>
    <property type="evidence" value="ECO:0007669"/>
    <property type="project" value="UniProtKB-KW"/>
</dbReference>
<dbReference type="PROSITE" id="PS00855">
    <property type="entry name" value="SPASE_II"/>
    <property type="match status" value="1"/>
</dbReference>
<dbReference type="Pfam" id="PF01252">
    <property type="entry name" value="Peptidase_A8"/>
    <property type="match status" value="1"/>
</dbReference>
<dbReference type="OrthoDB" id="9810259at2"/>
<feature type="active site" evidence="10">
    <location>
        <position position="131"/>
    </location>
</feature>
<comment type="pathway">
    <text evidence="10">Protein modification; lipoprotein biosynthesis (signal peptide cleavage).</text>
</comment>
<dbReference type="AlphaFoldDB" id="F2NWQ8"/>
<dbReference type="PANTHER" id="PTHR33695">
    <property type="entry name" value="LIPOPROTEIN SIGNAL PEPTIDASE"/>
    <property type="match status" value="1"/>
</dbReference>
<keyword evidence="2 10" id="KW-1003">Cell membrane</keyword>
<evidence type="ECO:0000256" key="1">
    <source>
        <dbReference type="ARBA" id="ARBA00006139"/>
    </source>
</evidence>
<keyword evidence="7 10" id="KW-0378">Hydrolase</keyword>
<feature type="transmembrane region" description="Helical" evidence="10">
    <location>
        <begin position="151"/>
        <end position="171"/>
    </location>
</feature>
<keyword evidence="3 10" id="KW-0997">Cell inner membrane</keyword>
<dbReference type="RefSeq" id="WP_013702628.1">
    <property type="nucleotide sequence ID" value="NC_015385.1"/>
</dbReference>
<sequence>MNQNTKNKLLPLTLSFAVILLDQITKCLVVKFIPRLTVFADDAVIEIFGKYLRLIHVRNNAIAFSMGSGLSDGLRGILFALLPLFVIIAVYVIYFRNNEFTKLQRWAVCGILGGGIGNLIDRFFRPEGVVDFVDCYFFGLFGMERWPTFNFADAAVVVCGIIFVITFVFQVKSDRKNNKKE</sequence>
<comment type="similarity">
    <text evidence="1 10 12">Belongs to the peptidase A8 family.</text>
</comment>
<evidence type="ECO:0000256" key="6">
    <source>
        <dbReference type="ARBA" id="ARBA00022750"/>
    </source>
</evidence>
<comment type="subcellular location">
    <subcellularLocation>
        <location evidence="10">Cell inner membrane</location>
        <topology evidence="10">Multi-pass membrane protein</topology>
    </subcellularLocation>
</comment>
<reference evidence="14" key="2">
    <citation type="submission" date="2011-04" db="EMBL/GenBank/DDBJ databases">
        <title>The complete genome of chromosome of Treponema succinifaciens DSM 2489.</title>
        <authorList>
            <person name="Lucas S."/>
            <person name="Copeland A."/>
            <person name="Lapidus A."/>
            <person name="Bruce D."/>
            <person name="Goodwin L."/>
            <person name="Pitluck S."/>
            <person name="Peters L."/>
            <person name="Kyrpides N."/>
            <person name="Mavromatis K."/>
            <person name="Ivanova N."/>
            <person name="Ovchinnikova G."/>
            <person name="Teshima H."/>
            <person name="Detter J.C."/>
            <person name="Tapia R."/>
            <person name="Han C."/>
            <person name="Land M."/>
            <person name="Hauser L."/>
            <person name="Markowitz V."/>
            <person name="Cheng J.-F."/>
            <person name="Hugenholtz P."/>
            <person name="Woyke T."/>
            <person name="Wu D."/>
            <person name="Gronow S."/>
            <person name="Wellnitz S."/>
            <person name="Brambilla E."/>
            <person name="Klenk H.-P."/>
            <person name="Eisen J.A."/>
        </authorList>
    </citation>
    <scope>NUCLEOTIDE SEQUENCE [LARGE SCALE GENOMIC DNA]</scope>
    <source>
        <strain evidence="14">ATCC 33096 / DSM 2489 / 6091</strain>
    </source>
</reference>
<organism evidence="13 14">
    <name type="scientific">Treponema succinifaciens (strain ATCC 33096 / DSM 2489 / 6091)</name>
    <dbReference type="NCBI Taxonomy" id="869209"/>
    <lineage>
        <taxon>Bacteria</taxon>
        <taxon>Pseudomonadati</taxon>
        <taxon>Spirochaetota</taxon>
        <taxon>Spirochaetia</taxon>
        <taxon>Spirochaetales</taxon>
        <taxon>Treponemataceae</taxon>
        <taxon>Treponema</taxon>
    </lineage>
</organism>
<name>F2NWQ8_TRES6</name>
<dbReference type="PANTHER" id="PTHR33695:SF1">
    <property type="entry name" value="LIPOPROTEIN SIGNAL PEPTIDASE"/>
    <property type="match status" value="1"/>
</dbReference>
<dbReference type="PRINTS" id="PR00781">
    <property type="entry name" value="LIPOSIGPTASE"/>
</dbReference>
<dbReference type="NCBIfam" id="TIGR00077">
    <property type="entry name" value="lspA"/>
    <property type="match status" value="1"/>
</dbReference>
<dbReference type="HAMAP" id="MF_00161">
    <property type="entry name" value="LspA"/>
    <property type="match status" value="1"/>
</dbReference>
<keyword evidence="5 10" id="KW-0812">Transmembrane</keyword>
<comment type="caution">
    <text evidence="10">Lacks conserved residue(s) required for the propagation of feature annotation.</text>
</comment>
<accession>F2NWQ8</accession>
<evidence type="ECO:0000256" key="7">
    <source>
        <dbReference type="ARBA" id="ARBA00022801"/>
    </source>
</evidence>
<keyword evidence="14" id="KW-1185">Reference proteome</keyword>
<keyword evidence="8 10" id="KW-1133">Transmembrane helix</keyword>
<evidence type="ECO:0000256" key="5">
    <source>
        <dbReference type="ARBA" id="ARBA00022692"/>
    </source>
</evidence>